<evidence type="ECO:0000256" key="1">
    <source>
        <dbReference type="ARBA" id="ARBA00002254"/>
    </source>
</evidence>
<keyword evidence="4" id="KW-1003">Cell membrane</keyword>
<evidence type="ECO:0000256" key="5">
    <source>
        <dbReference type="ARBA" id="ARBA00022500"/>
    </source>
</evidence>
<dbReference type="PANTHER" id="PTHR35091">
    <property type="entry name" value="FLAGELLAR PROTEIN FLIL"/>
    <property type="match status" value="1"/>
</dbReference>
<dbReference type="RefSeq" id="WP_352889062.1">
    <property type="nucleotide sequence ID" value="NZ_JBEPIJ010000008.1"/>
</dbReference>
<organism evidence="12 13">
    <name type="scientific">Sinimarinibacterium thermocellulolyticum</name>
    <dbReference type="NCBI Taxonomy" id="3170016"/>
    <lineage>
        <taxon>Bacteria</taxon>
        <taxon>Pseudomonadati</taxon>
        <taxon>Pseudomonadota</taxon>
        <taxon>Gammaproteobacteria</taxon>
        <taxon>Nevskiales</taxon>
        <taxon>Nevskiaceae</taxon>
        <taxon>Sinimarinibacterium</taxon>
    </lineage>
</organism>
<sequence>MAAAKSEEAIETQAPPSSSAPRKNGGVAMMLIAILLSTLGGGGAAWFVTRQALAGAQPKSADVHGAEPQVPKAPARYVALEPPFIVNLEDDGGERFLQVQVELMSRDAKTIEQIQKHAPRIRSQLLLLFGQQQASALATRVGKEKLQADALAEVRAILTAETGEAQVEAVYFTSFVMQ</sequence>
<name>A0ABV2AA21_9GAMM</name>
<keyword evidence="7 10" id="KW-0283">Flagellar rotation</keyword>
<feature type="transmembrane region" description="Helical" evidence="10">
    <location>
        <begin position="27"/>
        <end position="49"/>
    </location>
</feature>
<protein>
    <recommendedName>
        <fullName evidence="10">Flagellar protein FliL</fullName>
    </recommendedName>
</protein>
<comment type="subcellular location">
    <subcellularLocation>
        <location evidence="10">Cell inner membrane</location>
    </subcellularLocation>
    <subcellularLocation>
        <location evidence="2">Cell membrane</location>
        <topology evidence="2">Single-pass membrane protein</topology>
    </subcellularLocation>
</comment>
<evidence type="ECO:0000256" key="8">
    <source>
        <dbReference type="ARBA" id="ARBA00022989"/>
    </source>
</evidence>
<evidence type="ECO:0000256" key="4">
    <source>
        <dbReference type="ARBA" id="ARBA00022475"/>
    </source>
</evidence>
<evidence type="ECO:0000313" key="12">
    <source>
        <dbReference type="EMBL" id="MES0874095.1"/>
    </source>
</evidence>
<reference evidence="12 13" key="1">
    <citation type="submission" date="2024-06" db="EMBL/GenBank/DDBJ databases">
        <authorList>
            <person name="Li Z."/>
            <person name="Jiang Y."/>
        </authorList>
    </citation>
    <scope>NUCLEOTIDE SEQUENCE [LARGE SCALE GENOMIC DNA]</scope>
    <source>
        <strain evidence="12 13">HSW-8</strain>
    </source>
</reference>
<keyword evidence="6 10" id="KW-0812">Transmembrane</keyword>
<keyword evidence="8 10" id="KW-1133">Transmembrane helix</keyword>
<comment type="similarity">
    <text evidence="3 10">Belongs to the FliL family.</text>
</comment>
<feature type="region of interest" description="Disordered" evidence="11">
    <location>
        <begin position="1"/>
        <end position="22"/>
    </location>
</feature>
<keyword evidence="13" id="KW-1185">Reference proteome</keyword>
<comment type="caution">
    <text evidence="12">The sequence shown here is derived from an EMBL/GenBank/DDBJ whole genome shotgun (WGS) entry which is preliminary data.</text>
</comment>
<keyword evidence="5 10" id="KW-0145">Chemotaxis</keyword>
<evidence type="ECO:0000256" key="3">
    <source>
        <dbReference type="ARBA" id="ARBA00008281"/>
    </source>
</evidence>
<accession>A0ABV2AA21</accession>
<dbReference type="EMBL" id="JBEPIJ010000008">
    <property type="protein sequence ID" value="MES0874095.1"/>
    <property type="molecule type" value="Genomic_DNA"/>
</dbReference>
<keyword evidence="12" id="KW-0282">Flagellum</keyword>
<evidence type="ECO:0000256" key="9">
    <source>
        <dbReference type="ARBA" id="ARBA00023136"/>
    </source>
</evidence>
<keyword evidence="12" id="KW-0969">Cilium</keyword>
<keyword evidence="9 10" id="KW-0472">Membrane</keyword>
<proteinExistence type="inferred from homology"/>
<gene>
    <name evidence="12" type="ORF">ABSH63_08775</name>
</gene>
<dbReference type="Pfam" id="PF03748">
    <property type="entry name" value="FliL"/>
    <property type="match status" value="1"/>
</dbReference>
<comment type="function">
    <text evidence="1 10">Controls the rotational direction of flagella during chemotaxis.</text>
</comment>
<evidence type="ECO:0000256" key="2">
    <source>
        <dbReference type="ARBA" id="ARBA00004162"/>
    </source>
</evidence>
<dbReference type="Proteomes" id="UP001465331">
    <property type="component" value="Unassembled WGS sequence"/>
</dbReference>
<evidence type="ECO:0000256" key="7">
    <source>
        <dbReference type="ARBA" id="ARBA00022779"/>
    </source>
</evidence>
<evidence type="ECO:0000256" key="10">
    <source>
        <dbReference type="RuleBase" id="RU364125"/>
    </source>
</evidence>
<dbReference type="PANTHER" id="PTHR35091:SF2">
    <property type="entry name" value="FLAGELLAR PROTEIN FLIL"/>
    <property type="match status" value="1"/>
</dbReference>
<dbReference type="InterPro" id="IPR005503">
    <property type="entry name" value="FliL"/>
</dbReference>
<keyword evidence="12" id="KW-0966">Cell projection</keyword>
<keyword evidence="10" id="KW-0997">Cell inner membrane</keyword>
<evidence type="ECO:0000256" key="11">
    <source>
        <dbReference type="SAM" id="MobiDB-lite"/>
    </source>
</evidence>
<evidence type="ECO:0000256" key="6">
    <source>
        <dbReference type="ARBA" id="ARBA00022692"/>
    </source>
</evidence>
<evidence type="ECO:0000313" key="13">
    <source>
        <dbReference type="Proteomes" id="UP001465331"/>
    </source>
</evidence>